<dbReference type="EMBL" id="CP138584">
    <property type="protein sequence ID" value="WPH01279.1"/>
    <property type="molecule type" value="Genomic_DNA"/>
</dbReference>
<feature type="region of interest" description="Disordered" evidence="1">
    <location>
        <begin position="124"/>
        <end position="182"/>
    </location>
</feature>
<sequence length="182" mass="19834">MGNNHSSTAIIKCKLSNALPDYQHSSWCDDKKARPYISEQDREQFIYGVAIVISNNGEFDLRDHNFALLYSRRENDRLVARIVAEKNGVVTAKIDGEGDGKDHNEAFKVLRKHVETKLDKLLEEVPPPTAATVTGSKAPSSPPPPVRSSTGSANQVREPPAGGIPVDAPPAYGTGDVKSRKM</sequence>
<organism evidence="2 3">
    <name type="scientific">Acrodontium crateriforme</name>
    <dbReference type="NCBI Taxonomy" id="150365"/>
    <lineage>
        <taxon>Eukaryota</taxon>
        <taxon>Fungi</taxon>
        <taxon>Dikarya</taxon>
        <taxon>Ascomycota</taxon>
        <taxon>Pezizomycotina</taxon>
        <taxon>Dothideomycetes</taxon>
        <taxon>Dothideomycetidae</taxon>
        <taxon>Mycosphaerellales</taxon>
        <taxon>Teratosphaeriaceae</taxon>
        <taxon>Acrodontium</taxon>
    </lineage>
</organism>
<gene>
    <name evidence="2" type="ORF">R9X50_00411700</name>
</gene>
<evidence type="ECO:0000256" key="1">
    <source>
        <dbReference type="SAM" id="MobiDB-lite"/>
    </source>
</evidence>
<evidence type="ECO:0000313" key="2">
    <source>
        <dbReference type="EMBL" id="WPH01279.1"/>
    </source>
</evidence>
<dbReference type="AlphaFoldDB" id="A0AAQ3M467"/>
<protein>
    <submittedName>
        <fullName evidence="2">Uncharacterized protein</fullName>
    </submittedName>
</protein>
<accession>A0AAQ3M467</accession>
<keyword evidence="3" id="KW-1185">Reference proteome</keyword>
<name>A0AAQ3M467_9PEZI</name>
<dbReference type="Proteomes" id="UP001303373">
    <property type="component" value="Chromosome 5"/>
</dbReference>
<reference evidence="2 3" key="1">
    <citation type="submission" date="2023-11" db="EMBL/GenBank/DDBJ databases">
        <title>An acidophilic fungus is an integral part of prey digestion in a carnivorous sundew plant.</title>
        <authorList>
            <person name="Tsai I.J."/>
        </authorList>
    </citation>
    <scope>NUCLEOTIDE SEQUENCE [LARGE SCALE GENOMIC DNA]</scope>
    <source>
        <strain evidence="2">169a</strain>
    </source>
</reference>
<evidence type="ECO:0000313" key="3">
    <source>
        <dbReference type="Proteomes" id="UP001303373"/>
    </source>
</evidence>
<proteinExistence type="predicted"/>